<dbReference type="PANTHER" id="PTHR33525">
    <property type="match status" value="1"/>
</dbReference>
<dbReference type="EMBL" id="JACHVX010000004">
    <property type="protein sequence ID" value="MBB2924230.1"/>
    <property type="molecule type" value="Genomic_DNA"/>
</dbReference>
<reference evidence="3 4" key="1">
    <citation type="submission" date="2020-08" db="EMBL/GenBank/DDBJ databases">
        <title>The Agave Microbiome: Exploring the role of microbial communities in plant adaptations to desert environments.</title>
        <authorList>
            <person name="Partida-Martinez L.P."/>
        </authorList>
    </citation>
    <scope>NUCLEOTIDE SEQUENCE [LARGE SCALE GENOMIC DNA]</scope>
    <source>
        <strain evidence="3 4">RAS26</strain>
    </source>
</reference>
<accession>A0A7W4UIC7</accession>
<evidence type="ECO:0000259" key="2">
    <source>
        <dbReference type="PROSITE" id="PS51833"/>
    </source>
</evidence>
<dbReference type="PROSITE" id="PS50883">
    <property type="entry name" value="EAL"/>
    <property type="match status" value="1"/>
</dbReference>
<dbReference type="RefSeq" id="WP_183296998.1">
    <property type="nucleotide sequence ID" value="NZ_JACHVX010000004.1"/>
</dbReference>
<feature type="domain" description="HDOD" evidence="2">
    <location>
        <begin position="216"/>
        <end position="413"/>
    </location>
</feature>
<proteinExistence type="predicted"/>
<evidence type="ECO:0000313" key="3">
    <source>
        <dbReference type="EMBL" id="MBB2924230.1"/>
    </source>
</evidence>
<dbReference type="Gene3D" id="3.20.20.450">
    <property type="entry name" value="EAL domain"/>
    <property type="match status" value="1"/>
</dbReference>
<dbReference type="PANTHER" id="PTHR33525:SF4">
    <property type="entry name" value="CYCLIC DI-GMP PHOSPHODIESTERASE CDGJ"/>
    <property type="match status" value="1"/>
</dbReference>
<dbReference type="InterPro" id="IPR001633">
    <property type="entry name" value="EAL_dom"/>
</dbReference>
<dbReference type="PROSITE" id="PS51833">
    <property type="entry name" value="HDOD"/>
    <property type="match status" value="1"/>
</dbReference>
<reference evidence="3 4" key="2">
    <citation type="submission" date="2020-08" db="EMBL/GenBank/DDBJ databases">
        <authorList>
            <person name="Partida-Martinez L."/>
            <person name="Huntemann M."/>
            <person name="Clum A."/>
            <person name="Wang J."/>
            <person name="Palaniappan K."/>
            <person name="Ritter S."/>
            <person name="Chen I.-M."/>
            <person name="Stamatis D."/>
            <person name="Reddy T."/>
            <person name="O'Malley R."/>
            <person name="Daum C."/>
            <person name="Shapiro N."/>
            <person name="Ivanova N."/>
            <person name="Kyrpides N."/>
            <person name="Woyke T."/>
        </authorList>
    </citation>
    <scope>NUCLEOTIDE SEQUENCE [LARGE SCALE GENOMIC DNA]</scope>
    <source>
        <strain evidence="3 4">RAS26</strain>
    </source>
</reference>
<dbReference type="SMART" id="SM00052">
    <property type="entry name" value="EAL"/>
    <property type="match status" value="1"/>
</dbReference>
<evidence type="ECO:0000313" key="4">
    <source>
        <dbReference type="Proteomes" id="UP000518206"/>
    </source>
</evidence>
<dbReference type="InterPro" id="IPR035919">
    <property type="entry name" value="EAL_sf"/>
</dbReference>
<comment type="caution">
    <text evidence="3">The sequence shown here is derived from an EMBL/GenBank/DDBJ whole genome shotgun (WGS) entry which is preliminary data.</text>
</comment>
<dbReference type="SUPFAM" id="SSF141868">
    <property type="entry name" value="EAL domain-like"/>
    <property type="match status" value="1"/>
</dbReference>
<gene>
    <name evidence="3" type="ORF">FHR80_003158</name>
</gene>
<dbReference type="Proteomes" id="UP000518206">
    <property type="component" value="Unassembled WGS sequence"/>
</dbReference>
<dbReference type="Pfam" id="PF00563">
    <property type="entry name" value="EAL"/>
    <property type="match status" value="1"/>
</dbReference>
<evidence type="ECO:0000259" key="1">
    <source>
        <dbReference type="PROSITE" id="PS50883"/>
    </source>
</evidence>
<sequence>MTQAPVRVDPNRTHEVCIARQGIHDLVGRPVGHELLFRPTASSTVSGVRPGIDDDEATATVISATLGEFGVSDVAGDGLLFVNVPRSFVVGSLPVALEPDRVVLEVLERVPADEEVLAGVRTLREQGFAIALDDYVPGDHRAPLLELCDYVKVDIEDLGDRLADFAAELREQWPDVTLIAERVETEEDLEAAHAAGFDLFQGWFFRRPVVLTRPALAHHALVAGRLLIRLGDPHVSFRVVARLTAADPSIALKVLRVVNSAAGAGRPVRNLHQALVLLGRERFRAMLILEILVTAGHHDDELPLRSLARTRAAELLAPGAPLEASTEELVRIVSELLRVPVSELDPALHRARPSAEALGACDVLDAYLKAVDVDTTPAIGAPFTALDVSHAYLTGVKEARALLATVFSPVERPDGWDG</sequence>
<organism evidence="3 4">
    <name type="scientific">Cellulomonas cellasea</name>
    <dbReference type="NCBI Taxonomy" id="43670"/>
    <lineage>
        <taxon>Bacteria</taxon>
        <taxon>Bacillati</taxon>
        <taxon>Actinomycetota</taxon>
        <taxon>Actinomycetes</taxon>
        <taxon>Micrococcales</taxon>
        <taxon>Cellulomonadaceae</taxon>
        <taxon>Cellulomonas</taxon>
    </lineage>
</organism>
<feature type="domain" description="EAL" evidence="1">
    <location>
        <begin position="1"/>
        <end position="222"/>
    </location>
</feature>
<dbReference type="InterPro" id="IPR013976">
    <property type="entry name" value="HDOD"/>
</dbReference>
<dbReference type="InterPro" id="IPR052340">
    <property type="entry name" value="RNase_Y/CdgJ"/>
</dbReference>
<name>A0A7W4UIC7_9CELL</name>
<dbReference type="AlphaFoldDB" id="A0A7W4UIC7"/>
<dbReference type="SUPFAM" id="SSF109604">
    <property type="entry name" value="HD-domain/PDEase-like"/>
    <property type="match status" value="1"/>
</dbReference>
<dbReference type="Pfam" id="PF08668">
    <property type="entry name" value="HDOD"/>
    <property type="match status" value="1"/>
</dbReference>
<dbReference type="Gene3D" id="1.10.3210.10">
    <property type="entry name" value="Hypothetical protein af1432"/>
    <property type="match status" value="1"/>
</dbReference>
<protein>
    <submittedName>
        <fullName evidence="3">EAL and modified HD-GYP domain-containing signal transduction protein</fullName>
    </submittedName>
</protein>